<dbReference type="Proteomes" id="UP000525078">
    <property type="component" value="Unassembled WGS sequence"/>
</dbReference>
<reference evidence="3 4" key="1">
    <citation type="journal article" date="2020" name="bioRxiv">
        <title>Sequence and annotation of 42 cannabis genomes reveals extensive copy number variation in cannabinoid synthesis and pathogen resistance genes.</title>
        <authorList>
            <person name="Mckernan K.J."/>
            <person name="Helbert Y."/>
            <person name="Kane L.T."/>
            <person name="Ebling H."/>
            <person name="Zhang L."/>
            <person name="Liu B."/>
            <person name="Eaton Z."/>
            <person name="Mclaughlin S."/>
            <person name="Kingan S."/>
            <person name="Baybayan P."/>
            <person name="Concepcion G."/>
            <person name="Jordan M."/>
            <person name="Riva A."/>
            <person name="Barbazuk W."/>
            <person name="Harkins T."/>
        </authorList>
    </citation>
    <scope>NUCLEOTIDE SEQUENCE [LARGE SCALE GENOMIC DNA]</scope>
    <source>
        <strain evidence="3 4">cv. Jamaican Lion 4</strain>
        <strain evidence="2">Father</strain>
        <strain evidence="1">Mother</strain>
        <tissue evidence="1">Leaf</tissue>
    </source>
</reference>
<protein>
    <submittedName>
        <fullName evidence="1">Uncharacterized protein</fullName>
    </submittedName>
</protein>
<evidence type="ECO:0000313" key="2">
    <source>
        <dbReference type="EMBL" id="KAF4370665.1"/>
    </source>
</evidence>
<evidence type="ECO:0000313" key="4">
    <source>
        <dbReference type="Proteomes" id="UP000583929"/>
    </source>
</evidence>
<sequence length="289" mass="32759">MASRTERELELSKFSGRLEVKQAISNLDTNLVPSALDSKDLILWHYNKNGEYTTKSGYQVAIKKKKKIEEGSNMDNVEQWWRSYQRLNTFFGVFVMDGCLCGVKEAGRRDVAGCCRCALHLESVDVPYGVVVELKYGDEDPIDFLSYIARILPNDRLWIGLLVTYMSFGIKIMGIDDCCSTGGVVEIIRGRSLQRKLLAIKHENKLAGLLSLERCKISFDYNMGVAMLGRPPDLCGEWTLFVSNIRRMIGEFGIVDVSFQPCSTDEVVHFIAKDVFIVKLLVFGMEMFF</sequence>
<dbReference type="Proteomes" id="UP000583929">
    <property type="component" value="Unassembled WGS sequence"/>
</dbReference>
<name>A0A7J6DYR8_CANSA</name>
<comment type="caution">
    <text evidence="1">The sequence shown here is derived from an EMBL/GenBank/DDBJ whole genome shotgun (WGS) entry which is preliminary data.</text>
</comment>
<dbReference type="AlphaFoldDB" id="A0A7J6DYR8"/>
<dbReference type="EMBL" id="JAATIP010000340">
    <property type="protein sequence ID" value="KAF4351307.1"/>
    <property type="molecule type" value="Genomic_DNA"/>
</dbReference>
<accession>A0A7J6DYR8</accession>
<keyword evidence="4" id="KW-1185">Reference proteome</keyword>
<evidence type="ECO:0000313" key="3">
    <source>
        <dbReference type="Proteomes" id="UP000525078"/>
    </source>
</evidence>
<proteinExistence type="predicted"/>
<organism evidence="1 3">
    <name type="scientific">Cannabis sativa</name>
    <name type="common">Hemp</name>
    <name type="synonym">Marijuana</name>
    <dbReference type="NCBI Taxonomy" id="3483"/>
    <lineage>
        <taxon>Eukaryota</taxon>
        <taxon>Viridiplantae</taxon>
        <taxon>Streptophyta</taxon>
        <taxon>Embryophyta</taxon>
        <taxon>Tracheophyta</taxon>
        <taxon>Spermatophyta</taxon>
        <taxon>Magnoliopsida</taxon>
        <taxon>eudicotyledons</taxon>
        <taxon>Gunneridae</taxon>
        <taxon>Pentapetalae</taxon>
        <taxon>rosids</taxon>
        <taxon>fabids</taxon>
        <taxon>Rosales</taxon>
        <taxon>Cannabaceae</taxon>
        <taxon>Cannabis</taxon>
    </lineage>
</organism>
<gene>
    <name evidence="1" type="ORF">F8388_010861</name>
    <name evidence="2" type="ORF">G4B88_013421</name>
</gene>
<dbReference type="EMBL" id="JAATIQ010000203">
    <property type="protein sequence ID" value="KAF4370665.1"/>
    <property type="molecule type" value="Genomic_DNA"/>
</dbReference>
<evidence type="ECO:0000313" key="1">
    <source>
        <dbReference type="EMBL" id="KAF4351307.1"/>
    </source>
</evidence>